<feature type="compositionally biased region" description="Basic and acidic residues" evidence="1">
    <location>
        <begin position="846"/>
        <end position="880"/>
    </location>
</feature>
<evidence type="ECO:0000256" key="2">
    <source>
        <dbReference type="SAM" id="SignalP"/>
    </source>
</evidence>
<keyword evidence="2" id="KW-0732">Signal</keyword>
<organism evidence="3 4">
    <name type="scientific">Drosophila rubida</name>
    <dbReference type="NCBI Taxonomy" id="30044"/>
    <lineage>
        <taxon>Eukaryota</taxon>
        <taxon>Metazoa</taxon>
        <taxon>Ecdysozoa</taxon>
        <taxon>Arthropoda</taxon>
        <taxon>Hexapoda</taxon>
        <taxon>Insecta</taxon>
        <taxon>Pterygota</taxon>
        <taxon>Neoptera</taxon>
        <taxon>Endopterygota</taxon>
        <taxon>Diptera</taxon>
        <taxon>Brachycera</taxon>
        <taxon>Muscomorpha</taxon>
        <taxon>Ephydroidea</taxon>
        <taxon>Drosophilidae</taxon>
        <taxon>Drosophila</taxon>
    </lineage>
</organism>
<evidence type="ECO:0000256" key="1">
    <source>
        <dbReference type="SAM" id="MobiDB-lite"/>
    </source>
</evidence>
<reference evidence="3" key="1">
    <citation type="journal article" date="2021" name="Mol. Ecol. Resour.">
        <title>Phylogenomic analyses of the genus Drosophila reveals genomic signals of climate adaptation.</title>
        <authorList>
            <person name="Li F."/>
            <person name="Rane R.V."/>
            <person name="Luria V."/>
            <person name="Xiong Z."/>
            <person name="Chen J."/>
            <person name="Li Z."/>
            <person name="Catullo R.A."/>
            <person name="Griffin P.C."/>
            <person name="Schiffer M."/>
            <person name="Pearce S."/>
            <person name="Lee S.F."/>
            <person name="McElroy K."/>
            <person name="Stocker A."/>
            <person name="Shirriffs J."/>
            <person name="Cockerell F."/>
            <person name="Coppin C."/>
            <person name="Sgro C.M."/>
            <person name="Karger A."/>
            <person name="Cain J.W."/>
            <person name="Weber J.A."/>
            <person name="Santpere G."/>
            <person name="Kirschner M.W."/>
            <person name="Hoffmann A.A."/>
            <person name="Oakeshott J.G."/>
            <person name="Zhang G."/>
        </authorList>
    </citation>
    <scope>NUCLEOTIDE SEQUENCE</scope>
    <source>
        <strain evidence="3">BGI-SZ-2011g</strain>
    </source>
</reference>
<accession>A0AAD4KBH4</accession>
<feature type="non-terminal residue" evidence="3">
    <location>
        <position position="906"/>
    </location>
</feature>
<feature type="signal peptide" evidence="2">
    <location>
        <begin position="1"/>
        <end position="17"/>
    </location>
</feature>
<feature type="non-terminal residue" evidence="3">
    <location>
        <position position="1"/>
    </location>
</feature>
<feature type="compositionally biased region" description="Low complexity" evidence="1">
    <location>
        <begin position="831"/>
        <end position="841"/>
    </location>
</feature>
<dbReference type="AlphaFoldDB" id="A0AAD4KBH4"/>
<feature type="compositionally biased region" description="Pro residues" evidence="1">
    <location>
        <begin position="175"/>
        <end position="185"/>
    </location>
</feature>
<dbReference type="EMBL" id="JAJJHW010000269">
    <property type="protein sequence ID" value="KAH8385787.1"/>
    <property type="molecule type" value="Genomic_DNA"/>
</dbReference>
<gene>
    <name evidence="3" type="ORF">KR093_000351</name>
</gene>
<feature type="chain" id="PRO_5042110256" description="Trithorax group protein osa" evidence="2">
    <location>
        <begin position="18"/>
        <end position="906"/>
    </location>
</feature>
<evidence type="ECO:0000313" key="4">
    <source>
        <dbReference type="Proteomes" id="UP001200034"/>
    </source>
</evidence>
<protein>
    <recommendedName>
        <fullName evidence="5">Trithorax group protein osa</fullName>
    </recommendedName>
</protein>
<feature type="compositionally biased region" description="Pro residues" evidence="1">
    <location>
        <begin position="205"/>
        <end position="218"/>
    </location>
</feature>
<proteinExistence type="predicted"/>
<feature type="compositionally biased region" description="Pro residues" evidence="1">
    <location>
        <begin position="125"/>
        <end position="134"/>
    </location>
</feature>
<feature type="region of interest" description="Disordered" evidence="1">
    <location>
        <begin position="109"/>
        <end position="218"/>
    </location>
</feature>
<evidence type="ECO:0008006" key="5">
    <source>
        <dbReference type="Google" id="ProtNLM"/>
    </source>
</evidence>
<feature type="compositionally biased region" description="Low complexity" evidence="1">
    <location>
        <begin position="135"/>
        <end position="144"/>
    </location>
</feature>
<feature type="region of interest" description="Disordered" evidence="1">
    <location>
        <begin position="831"/>
        <end position="880"/>
    </location>
</feature>
<comment type="caution">
    <text evidence="3">The sequence shown here is derived from an EMBL/GenBank/DDBJ whole genome shotgun (WGS) entry which is preliminary data.</text>
</comment>
<sequence>QRLLWLTIVTASYFCEGHAVLSGKELKRQAGLERYGPPLRPASQYEQPPLKHIPHHEYGVPQQIPFREYGPPALKYGPPSLNFLGGGSSSSALSSGSLHEQIKKHFGVPVPFYGPPHIQNKPGPQYGPPPPPPSESYEPPKSQYGPPLSAPQYGPPKQRYGFSTPPSRPQFAVPQPLPAPHPAPLFKPAHQPATSYGPPASGPLNLPPKPAYEPPPNYGPPPLPISLPGPQLSNFHSVPVSSGEPLHKVHIQIDASGHTHSVSGFQVPFHTACDGWKPIPAPIGANIGQHYIETQDYSSTNINQGHSQVNTQDQPTVTQYNSNGGGTTGAASSIVDGLTDEQLVAVALQGEVNNIISSQTGSDSHLNNIDSDISVENSKAKVPTESFSAGGANYQPTGSGPIPKYGIPHSSQFTTQTNSIGQSSSHSHSHLQSNVNIQYGPPFNNLLHLTQYSVGPPNKPVSYRPPVPAGLLESIGATVHHLDKYGVKPPQLSPNYIPPATNEIALSGPSGPPSVAHTLSGASIFKLPSPPKHTIAQQQLPQAQPAQVFGPPKLVSVQSYNPSDRPSTQPINHYTPGVLHPPVIQQQYLPPPQVFLQQQNRQEHRHAENSYSASQYTQQYITSQGLPLAQQSQRFDLKLKKNALTLQPSIPVHNCGHGPNLLRSTGYHVQQQENQQQQFGSISTATNAGYNTIAQSIPLVEQHTEFLSGVPSESYDLPSSGNDIDFDHSGYASQKSAVAALPDGTDPNQLPGLNGLNVISAQKSQSIQLDAVTDKSVQNFEIQFGNSLNNAAENENSNAVNGVTLDEHGVNHGEILSQGLLQSILTAIEQPQSTSTVPQQSLRAQSRSDEPFDDDAQNKKLQSHDSKHDEIKDDNFEEVDAKANKNEPIIAADVEKEIKNKIESLI</sequence>
<name>A0AAD4KBH4_9MUSC</name>
<evidence type="ECO:0000313" key="3">
    <source>
        <dbReference type="EMBL" id="KAH8385787.1"/>
    </source>
</evidence>
<keyword evidence="4" id="KW-1185">Reference proteome</keyword>
<dbReference type="Proteomes" id="UP001200034">
    <property type="component" value="Unassembled WGS sequence"/>
</dbReference>